<feature type="domain" description="Myb-like" evidence="3">
    <location>
        <begin position="172"/>
        <end position="222"/>
    </location>
</feature>
<dbReference type="PANTHER" id="PTHR46734">
    <property type="entry name" value="TELOMERIC REPEAT-BINDING FACTOR 1 TERF1"/>
    <property type="match status" value="1"/>
</dbReference>
<gene>
    <name evidence="4" type="ORF">TrCOL_g49</name>
</gene>
<feature type="compositionally biased region" description="Basic residues" evidence="2">
    <location>
        <begin position="237"/>
        <end position="247"/>
    </location>
</feature>
<dbReference type="Proteomes" id="UP001165065">
    <property type="component" value="Unassembled WGS sequence"/>
</dbReference>
<name>A0A9W7FWW0_9STRA</name>
<organism evidence="4 5">
    <name type="scientific">Triparma columacea</name>
    <dbReference type="NCBI Taxonomy" id="722753"/>
    <lineage>
        <taxon>Eukaryota</taxon>
        <taxon>Sar</taxon>
        <taxon>Stramenopiles</taxon>
        <taxon>Ochrophyta</taxon>
        <taxon>Bolidophyceae</taxon>
        <taxon>Parmales</taxon>
        <taxon>Triparmaceae</taxon>
        <taxon>Triparma</taxon>
    </lineage>
</organism>
<protein>
    <recommendedName>
        <fullName evidence="3">Myb-like domain-containing protein</fullName>
    </recommendedName>
</protein>
<feature type="domain" description="Myb-like" evidence="3">
    <location>
        <begin position="58"/>
        <end position="108"/>
    </location>
</feature>
<reference evidence="5" key="1">
    <citation type="journal article" date="2023" name="Commun. Biol.">
        <title>Genome analysis of Parmales, the sister group of diatoms, reveals the evolutionary specialization of diatoms from phago-mixotrophs to photoautotrophs.</title>
        <authorList>
            <person name="Ban H."/>
            <person name="Sato S."/>
            <person name="Yoshikawa S."/>
            <person name="Yamada K."/>
            <person name="Nakamura Y."/>
            <person name="Ichinomiya M."/>
            <person name="Sato N."/>
            <person name="Blanc-Mathieu R."/>
            <person name="Endo H."/>
            <person name="Kuwata A."/>
            <person name="Ogata H."/>
        </authorList>
    </citation>
    <scope>NUCLEOTIDE SEQUENCE [LARGE SCALE GENOMIC DNA]</scope>
</reference>
<feature type="domain" description="Myb-like" evidence="3">
    <location>
        <begin position="115"/>
        <end position="165"/>
    </location>
</feature>
<dbReference type="SMART" id="SM00717">
    <property type="entry name" value="SANT"/>
    <property type="match status" value="3"/>
</dbReference>
<evidence type="ECO:0000313" key="5">
    <source>
        <dbReference type="Proteomes" id="UP001165065"/>
    </source>
</evidence>
<dbReference type="InterPro" id="IPR052450">
    <property type="entry name" value="TRBD-Containing_Protein"/>
</dbReference>
<keyword evidence="5" id="KW-1185">Reference proteome</keyword>
<proteinExistence type="predicted"/>
<dbReference type="CDD" id="cd00167">
    <property type="entry name" value="SANT"/>
    <property type="match status" value="2"/>
</dbReference>
<dbReference type="SUPFAM" id="SSF46689">
    <property type="entry name" value="Homeodomain-like"/>
    <property type="match status" value="2"/>
</dbReference>
<dbReference type="EMBL" id="BRYA01000537">
    <property type="protein sequence ID" value="GMI21843.1"/>
    <property type="molecule type" value="Genomic_DNA"/>
</dbReference>
<feature type="region of interest" description="Disordered" evidence="2">
    <location>
        <begin position="226"/>
        <end position="247"/>
    </location>
</feature>
<dbReference type="OrthoDB" id="608866at2759"/>
<dbReference type="AlphaFoldDB" id="A0A9W7FWW0"/>
<dbReference type="PANTHER" id="PTHR46734:SF1">
    <property type="entry name" value="TELOMERIC REPEAT-BINDING FACTOR 1"/>
    <property type="match status" value="1"/>
</dbReference>
<dbReference type="InterPro" id="IPR001005">
    <property type="entry name" value="SANT/Myb"/>
</dbReference>
<accession>A0A9W7FWW0</accession>
<comment type="caution">
    <text evidence="4">The sequence shown here is derived from an EMBL/GenBank/DDBJ whole genome shotgun (WGS) entry which is preliminary data.</text>
</comment>
<dbReference type="InterPro" id="IPR009057">
    <property type="entry name" value="Homeodomain-like_sf"/>
</dbReference>
<evidence type="ECO:0000313" key="4">
    <source>
        <dbReference type="EMBL" id="GMI21843.1"/>
    </source>
</evidence>
<feature type="non-terminal residue" evidence="4">
    <location>
        <position position="1"/>
    </location>
</feature>
<keyword evidence="1" id="KW-0539">Nucleus</keyword>
<evidence type="ECO:0000256" key="2">
    <source>
        <dbReference type="SAM" id="MobiDB-lite"/>
    </source>
</evidence>
<evidence type="ECO:0000256" key="1">
    <source>
        <dbReference type="ARBA" id="ARBA00023242"/>
    </source>
</evidence>
<dbReference type="Gene3D" id="1.10.10.60">
    <property type="entry name" value="Homeodomain-like"/>
    <property type="match status" value="3"/>
</dbReference>
<evidence type="ECO:0000259" key="3">
    <source>
        <dbReference type="SMART" id="SM00717"/>
    </source>
</evidence>
<dbReference type="Pfam" id="PF00249">
    <property type="entry name" value="Myb_DNA-binding"/>
    <property type="match status" value="2"/>
</dbReference>
<sequence length="247" mass="27666">SVRSSNPVSAFAKETQTLEAVELGQTMKAYEIFCKKDTPRSVEALRDRLKAEGADTRTQPPWTAEDEAALLEGVKAYGKDFATIREKCNLANRTESALVNRLRIIRKAEGADTHTQPPWTAEDEAALLEGVKAYGKDFATIREKCNLANRTEGALDKRLRTIRKAEGADTHTQPPWTAEDEAALLEGVKAHGRDFATIREKCNLANRTEGALREHFRQYEQQLRAAEPLKITESKNGRKVKTPSKFR</sequence>